<dbReference type="PANTHER" id="PTHR13090:SF1">
    <property type="entry name" value="ARGININE-HYDROXYLASE NDUFAF5, MITOCHONDRIAL"/>
    <property type="match status" value="1"/>
</dbReference>
<protein>
    <recommendedName>
        <fullName evidence="3">Arginine-hydroxylase NDUFAF5, mitochondrial</fullName>
    </recommendedName>
    <alternativeName>
        <fullName evidence="4">NADH dehydrogenase [ubiquinone] 1 alpha subcomplex assembly factor 5</fullName>
    </alternativeName>
    <alternativeName>
        <fullName evidence="5">Putative methyltransferase NDUFAF5</fullName>
    </alternativeName>
</protein>
<dbReference type="SUPFAM" id="SSF53335">
    <property type="entry name" value="S-adenosyl-L-methionine-dependent methyltransferases"/>
    <property type="match status" value="1"/>
</dbReference>
<feature type="transmembrane region" description="Helical" evidence="6">
    <location>
        <begin position="320"/>
        <end position="351"/>
    </location>
</feature>
<dbReference type="EMBL" id="KE125285">
    <property type="protein sequence ID" value="EPB69530.1"/>
    <property type="molecule type" value="Genomic_DNA"/>
</dbReference>
<evidence type="ECO:0000259" key="8">
    <source>
        <dbReference type="Pfam" id="PF09732"/>
    </source>
</evidence>
<feature type="domain" description="Splicing factor Cactin C-terminal" evidence="8">
    <location>
        <begin position="219"/>
        <end position="326"/>
    </location>
</feature>
<evidence type="ECO:0000256" key="6">
    <source>
        <dbReference type="SAM" id="Phobius"/>
    </source>
</evidence>
<gene>
    <name evidence="10" type="ORF">ANCCEY_11377</name>
</gene>
<proteinExistence type="predicted"/>
<dbReference type="InterPro" id="IPR013216">
    <property type="entry name" value="Methyltransf_11"/>
</dbReference>
<organism evidence="10 11">
    <name type="scientific">Ancylostoma ceylanicum</name>
    <dbReference type="NCBI Taxonomy" id="53326"/>
    <lineage>
        <taxon>Eukaryota</taxon>
        <taxon>Metazoa</taxon>
        <taxon>Ecdysozoa</taxon>
        <taxon>Nematoda</taxon>
        <taxon>Chromadorea</taxon>
        <taxon>Rhabditida</taxon>
        <taxon>Rhabditina</taxon>
        <taxon>Rhabditomorpha</taxon>
        <taxon>Strongyloidea</taxon>
        <taxon>Ancylostomatidae</taxon>
        <taxon>Ancylostomatinae</taxon>
        <taxon>Ancylostoma</taxon>
    </lineage>
</organism>
<dbReference type="Pfam" id="PF05208">
    <property type="entry name" value="ALG3"/>
    <property type="match status" value="1"/>
</dbReference>
<feature type="transmembrane region" description="Helical" evidence="6">
    <location>
        <begin position="389"/>
        <end position="412"/>
    </location>
</feature>
<dbReference type="InterPro" id="IPR050602">
    <property type="entry name" value="Malonyl-ACP_OMT"/>
</dbReference>
<dbReference type="SMART" id="SM01050">
    <property type="entry name" value="CactinC_cactus"/>
    <property type="match status" value="1"/>
</dbReference>
<accession>A0A0D6LBS3</accession>
<dbReference type="GO" id="GO:0000030">
    <property type="term" value="F:mannosyltransferase activity"/>
    <property type="evidence" value="ECO:0007669"/>
    <property type="project" value="InterPro"/>
</dbReference>
<dbReference type="Gene3D" id="3.40.50.150">
    <property type="entry name" value="Vaccinia Virus protein VP39"/>
    <property type="match status" value="1"/>
</dbReference>
<keyword evidence="6" id="KW-0812">Transmembrane</keyword>
<dbReference type="CDD" id="cd02440">
    <property type="entry name" value="AdoMet_MTases"/>
    <property type="match status" value="1"/>
</dbReference>
<evidence type="ECO:0000256" key="1">
    <source>
        <dbReference type="ARBA" id="ARBA00022603"/>
    </source>
</evidence>
<keyword evidence="6" id="KW-0472">Membrane</keyword>
<dbReference type="InterPro" id="IPR019134">
    <property type="entry name" value="Cactin_C"/>
</dbReference>
<sequence>MALGKSVDELCQLERTIVNKVNAGGSGTDISYWEGLLVHLKVHIAKTRLKELHQKMLKLKLARIREEQMREVGKVDSQGHVTIKKRPISDDEGDDLEKQVRKKIDLDELESTELDDEQKEMRWRQLSPEQLEVATLQLYERGGYSPSYGDVNDTMPGIEVLDEKSDVEDLLKRRREHRKQPAGVSKIEADMLAIARKGMEGDESTFSVEQPLETQSHLWSDKYRPRKPTYLNRVQTGFDWNKYNQTHYDMDNPPPKIVQGYKFNIFYPDLLDPSETPSFTVTPCDDPDFAVIRFKAGPPYEDIAFKCVNREWEMSLKENLLRLIFTVNTTGFVLIATVIFVVDAIGTFLIIQKVPYTEIDWSTYMQQVECYTKKNIRNYSQIGGDTGPVVFGVSIKMNVLLFAPPLFFILLLNVGIWRTILNLACCAVVQIYVGLPFLMYDPMAYIRRSFDLGRVFLFKWTVNWRFLPEEIFLSSRLHLALLSCHIVVLVIFGYHMWFRSHGGLRASLIELSHGIRTRTGVAETLFALFSANLIGITFARSLHYQFYSWYYHQLPFLLFWNSSTSAAVKQPAIVPWLSIIIKAYYYLDGYMVLPRFLRCVPCTSSAAIRFLTTEAAPAAEETFGRNIVFDRQLKRRQREWAVRQKDFDDAQYLKEEVGWRVADKVFDLTKFNPLTLDIGCGVGHIAPHMIKENVGTLVQCDMSETMVERSNGADDSEVKIERVVCDEETLEPFKNDQFDLLLSSLSAHWINDLPQWFRRCYDILKPDCPFIGALLSEDTLYELRVSLQLAEMERTGGVGSHISPFIKPQDVGSLLNRAGFDMITLDSDEIEVGYPNMFALMYDLQLMAESHCTFSRSPTIRKDVLLAAEAIYRTMYAKDGKYPATFRVISFIGWKPGPDMPKPAKRGSQNVSFKDLGKIVEDPHLMKNLSEKKDDSDSR</sequence>
<feature type="transmembrane region" description="Helical" evidence="6">
    <location>
        <begin position="477"/>
        <end position="497"/>
    </location>
</feature>
<evidence type="ECO:0000259" key="9">
    <source>
        <dbReference type="Pfam" id="PF10312"/>
    </source>
</evidence>
<dbReference type="InterPro" id="IPR018816">
    <property type="entry name" value="Cactin_central"/>
</dbReference>
<dbReference type="AlphaFoldDB" id="A0A0D6LBS3"/>
<evidence type="ECO:0000256" key="5">
    <source>
        <dbReference type="ARBA" id="ARBA00042549"/>
    </source>
</evidence>
<feature type="domain" description="Splicing factor cactin central" evidence="9">
    <location>
        <begin position="4"/>
        <end position="53"/>
    </location>
</feature>
<keyword evidence="1 10" id="KW-0489">Methyltransferase</keyword>
<dbReference type="Pfam" id="PF10312">
    <property type="entry name" value="Cactin_mid"/>
    <property type="match status" value="1"/>
</dbReference>
<dbReference type="InterPro" id="IPR029063">
    <property type="entry name" value="SAM-dependent_MTases_sf"/>
</dbReference>
<dbReference type="GO" id="GO:0008757">
    <property type="term" value="F:S-adenosylmethionine-dependent methyltransferase activity"/>
    <property type="evidence" value="ECO:0007669"/>
    <property type="project" value="InterPro"/>
</dbReference>
<keyword evidence="11" id="KW-1185">Reference proteome</keyword>
<feature type="domain" description="Methyltransferase type 11" evidence="7">
    <location>
        <begin position="676"/>
        <end position="767"/>
    </location>
</feature>
<evidence type="ECO:0000256" key="4">
    <source>
        <dbReference type="ARBA" id="ARBA00041833"/>
    </source>
</evidence>
<dbReference type="InterPro" id="IPR007873">
    <property type="entry name" value="Glycosyltransferase_ALG3"/>
</dbReference>
<dbReference type="Proteomes" id="UP000054495">
    <property type="component" value="Unassembled WGS sequence"/>
</dbReference>
<dbReference type="Pfam" id="PF09732">
    <property type="entry name" value="CactinC_cactus"/>
    <property type="match status" value="1"/>
</dbReference>
<evidence type="ECO:0000256" key="2">
    <source>
        <dbReference type="ARBA" id="ARBA00022679"/>
    </source>
</evidence>
<dbReference type="GO" id="GO:0032259">
    <property type="term" value="P:methylation"/>
    <property type="evidence" value="ECO:0007669"/>
    <property type="project" value="UniProtKB-KW"/>
</dbReference>
<dbReference type="GO" id="GO:0005739">
    <property type="term" value="C:mitochondrion"/>
    <property type="evidence" value="ECO:0007669"/>
    <property type="project" value="TreeGrafter"/>
</dbReference>
<feature type="transmembrane region" description="Helical" evidence="6">
    <location>
        <begin position="419"/>
        <end position="440"/>
    </location>
</feature>
<dbReference type="GO" id="GO:0032981">
    <property type="term" value="P:mitochondrial respiratory chain complex I assembly"/>
    <property type="evidence" value="ECO:0007669"/>
    <property type="project" value="TreeGrafter"/>
</dbReference>
<dbReference type="Pfam" id="PF08241">
    <property type="entry name" value="Methyltransf_11"/>
    <property type="match status" value="1"/>
</dbReference>
<dbReference type="PANTHER" id="PTHR13090">
    <property type="entry name" value="ARGININE-HYDROXYLASE NDUFAF5, MITOCHONDRIAL"/>
    <property type="match status" value="1"/>
</dbReference>
<evidence type="ECO:0000256" key="3">
    <source>
        <dbReference type="ARBA" id="ARBA00040937"/>
    </source>
</evidence>
<keyword evidence="2 10" id="KW-0808">Transferase</keyword>
<evidence type="ECO:0000313" key="10">
    <source>
        <dbReference type="EMBL" id="EPB69530.1"/>
    </source>
</evidence>
<name>A0A0D6LBS3_9BILA</name>
<reference evidence="10 11" key="1">
    <citation type="submission" date="2013-05" db="EMBL/GenBank/DDBJ databases">
        <title>Draft genome of the parasitic nematode Anyclostoma ceylanicum.</title>
        <authorList>
            <person name="Mitreva M."/>
        </authorList>
    </citation>
    <scope>NUCLEOTIDE SEQUENCE [LARGE SCALE GENOMIC DNA]</scope>
</reference>
<evidence type="ECO:0000313" key="11">
    <source>
        <dbReference type="Proteomes" id="UP000054495"/>
    </source>
</evidence>
<keyword evidence="6" id="KW-1133">Transmembrane helix</keyword>
<evidence type="ECO:0000259" key="7">
    <source>
        <dbReference type="Pfam" id="PF08241"/>
    </source>
</evidence>